<evidence type="ECO:0000313" key="17">
    <source>
        <dbReference type="Proteomes" id="UP000053257"/>
    </source>
</evidence>
<keyword evidence="9" id="KW-0809">Transit peptide</keyword>
<comment type="pathway">
    <text evidence="2">Lipid metabolism; fatty acid biosynthesis.</text>
</comment>
<evidence type="ECO:0000256" key="14">
    <source>
        <dbReference type="RuleBase" id="RU000722"/>
    </source>
</evidence>
<dbReference type="InterPro" id="IPR003231">
    <property type="entry name" value="ACP"/>
</dbReference>
<dbReference type="Proteomes" id="UP000053257">
    <property type="component" value="Unassembled WGS sequence"/>
</dbReference>
<keyword evidence="10" id="KW-0249">Electron transport</keyword>
<evidence type="ECO:0000256" key="8">
    <source>
        <dbReference type="ARBA" id="ARBA00022832"/>
    </source>
</evidence>
<keyword evidence="12" id="KW-0496">Mitochondrion</keyword>
<dbReference type="GO" id="GO:0000035">
    <property type="term" value="F:acyl binding"/>
    <property type="evidence" value="ECO:0007669"/>
    <property type="project" value="TreeGrafter"/>
</dbReference>
<dbReference type="GO" id="GO:0099128">
    <property type="term" value="C:mitochondrial [2Fe-2S] assembly complex"/>
    <property type="evidence" value="ECO:0007669"/>
    <property type="project" value="UniProtKB-ARBA"/>
</dbReference>
<dbReference type="SUPFAM" id="SSF47336">
    <property type="entry name" value="ACP-like"/>
    <property type="match status" value="1"/>
</dbReference>
<evidence type="ECO:0000256" key="13">
    <source>
        <dbReference type="ARBA" id="ARBA00023160"/>
    </source>
</evidence>
<evidence type="ECO:0000256" key="5">
    <source>
        <dbReference type="ARBA" id="ARBA00022450"/>
    </source>
</evidence>
<evidence type="ECO:0000259" key="15">
    <source>
        <dbReference type="PROSITE" id="PS50075"/>
    </source>
</evidence>
<sequence>MSFLRLAVRNISRPRMGFVAPAASATRSRILQSASYSAAAGLSKEQITARVLDVLKGFEKVKADKLTPAAAFAEDLGLDSLDAVEVVMAVEEEFSIEIPDAEADEIKTVAQAIEYIEKTPDAH</sequence>
<keyword evidence="11" id="KW-0443">Lipid metabolism</keyword>
<dbReference type="Pfam" id="PF00550">
    <property type="entry name" value="PP-binding"/>
    <property type="match status" value="1"/>
</dbReference>
<dbReference type="AlphaFoldDB" id="A0A0C3PWN0"/>
<evidence type="ECO:0000256" key="12">
    <source>
        <dbReference type="ARBA" id="ARBA00023128"/>
    </source>
</evidence>
<proteinExistence type="inferred from homology"/>
<evidence type="ECO:0000313" key="16">
    <source>
        <dbReference type="EMBL" id="KIP12423.1"/>
    </source>
</evidence>
<name>A0A0C3PWN0_PHLG1</name>
<dbReference type="PROSITE" id="PS50075">
    <property type="entry name" value="CARRIER"/>
    <property type="match status" value="1"/>
</dbReference>
<keyword evidence="17" id="KW-1185">Reference proteome</keyword>
<evidence type="ECO:0000256" key="4">
    <source>
        <dbReference type="ARBA" id="ARBA00022448"/>
    </source>
</evidence>
<dbReference type="InterPro" id="IPR036736">
    <property type="entry name" value="ACP-like_sf"/>
</dbReference>
<keyword evidence="4" id="KW-0813">Transport</keyword>
<accession>A0A0C3PWN0</accession>
<evidence type="ECO:0000256" key="11">
    <source>
        <dbReference type="ARBA" id="ARBA00023098"/>
    </source>
</evidence>
<organism evidence="16 17">
    <name type="scientific">Phlebiopsis gigantea (strain 11061_1 CR5-6)</name>
    <name type="common">White-rot fungus</name>
    <name type="synonym">Peniophora gigantea</name>
    <dbReference type="NCBI Taxonomy" id="745531"/>
    <lineage>
        <taxon>Eukaryota</taxon>
        <taxon>Fungi</taxon>
        <taxon>Dikarya</taxon>
        <taxon>Basidiomycota</taxon>
        <taxon>Agaricomycotina</taxon>
        <taxon>Agaricomycetes</taxon>
        <taxon>Polyporales</taxon>
        <taxon>Phanerochaetaceae</taxon>
        <taxon>Phlebiopsis</taxon>
    </lineage>
</organism>
<comment type="subcellular location">
    <subcellularLocation>
        <location evidence="1">Mitochondrion</location>
    </subcellularLocation>
</comment>
<keyword evidence="8" id="KW-0276">Fatty acid metabolism</keyword>
<dbReference type="STRING" id="745531.A0A0C3PWN0"/>
<keyword evidence="13 14" id="KW-0275">Fatty acid biosynthesis</keyword>
<keyword evidence="7" id="KW-0597">Phosphoprotein</keyword>
<gene>
    <name evidence="16" type="ORF">PHLGIDRAFT_17576</name>
</gene>
<evidence type="ECO:0000256" key="3">
    <source>
        <dbReference type="ARBA" id="ARBA00010930"/>
    </source>
</evidence>
<keyword evidence="6 14" id="KW-0444">Lipid biosynthesis</keyword>
<keyword evidence="5 14" id="KW-0596">Phosphopantetheine</keyword>
<dbReference type="PANTHER" id="PTHR20863:SF28">
    <property type="entry name" value="ACYL CARRIER PROTEIN, MITOCHONDRIAL"/>
    <property type="match status" value="1"/>
</dbReference>
<evidence type="ECO:0000256" key="10">
    <source>
        <dbReference type="ARBA" id="ARBA00022982"/>
    </source>
</evidence>
<evidence type="ECO:0000256" key="1">
    <source>
        <dbReference type="ARBA" id="ARBA00004173"/>
    </source>
</evidence>
<dbReference type="InterPro" id="IPR009081">
    <property type="entry name" value="PP-bd_ACP"/>
</dbReference>
<dbReference type="HOGENOM" id="CLU_108696_0_3_1"/>
<dbReference type="NCBIfam" id="TIGR00517">
    <property type="entry name" value="acyl_carrier"/>
    <property type="match status" value="1"/>
</dbReference>
<dbReference type="NCBIfam" id="NF002148">
    <property type="entry name" value="PRK00982.1-2"/>
    <property type="match status" value="1"/>
</dbReference>
<evidence type="ECO:0000256" key="2">
    <source>
        <dbReference type="ARBA" id="ARBA00005194"/>
    </source>
</evidence>
<dbReference type="PANTHER" id="PTHR20863">
    <property type="entry name" value="ACYL CARRIER PROTEIN"/>
    <property type="match status" value="1"/>
</dbReference>
<reference evidence="16 17" key="1">
    <citation type="journal article" date="2014" name="PLoS Genet.">
        <title>Analysis of the Phlebiopsis gigantea genome, transcriptome and secretome provides insight into its pioneer colonization strategies of wood.</title>
        <authorList>
            <person name="Hori C."/>
            <person name="Ishida T."/>
            <person name="Igarashi K."/>
            <person name="Samejima M."/>
            <person name="Suzuki H."/>
            <person name="Master E."/>
            <person name="Ferreira P."/>
            <person name="Ruiz-Duenas F.J."/>
            <person name="Held B."/>
            <person name="Canessa P."/>
            <person name="Larrondo L.F."/>
            <person name="Schmoll M."/>
            <person name="Druzhinina I.S."/>
            <person name="Kubicek C.P."/>
            <person name="Gaskell J.A."/>
            <person name="Kersten P."/>
            <person name="St John F."/>
            <person name="Glasner J."/>
            <person name="Sabat G."/>
            <person name="Splinter BonDurant S."/>
            <person name="Syed K."/>
            <person name="Yadav J."/>
            <person name="Mgbeahuruike A.C."/>
            <person name="Kovalchuk A."/>
            <person name="Asiegbu F.O."/>
            <person name="Lackner G."/>
            <person name="Hoffmeister D."/>
            <person name="Rencoret J."/>
            <person name="Gutierrez A."/>
            <person name="Sun H."/>
            <person name="Lindquist E."/>
            <person name="Barry K."/>
            <person name="Riley R."/>
            <person name="Grigoriev I.V."/>
            <person name="Henrissat B."/>
            <person name="Kues U."/>
            <person name="Berka R.M."/>
            <person name="Martinez A.T."/>
            <person name="Covert S.F."/>
            <person name="Blanchette R.A."/>
            <person name="Cullen D."/>
        </authorList>
    </citation>
    <scope>NUCLEOTIDE SEQUENCE [LARGE SCALE GENOMIC DNA]</scope>
    <source>
        <strain evidence="16 17">11061_1 CR5-6</strain>
    </source>
</reference>
<evidence type="ECO:0000256" key="7">
    <source>
        <dbReference type="ARBA" id="ARBA00022553"/>
    </source>
</evidence>
<dbReference type="Gene3D" id="1.10.1200.10">
    <property type="entry name" value="ACP-like"/>
    <property type="match status" value="1"/>
</dbReference>
<dbReference type="InterPro" id="IPR006162">
    <property type="entry name" value="Ppantetheine_attach_site"/>
</dbReference>
<feature type="domain" description="Carrier" evidence="15">
    <location>
        <begin position="45"/>
        <end position="120"/>
    </location>
</feature>
<protein>
    <recommendedName>
        <fullName evidence="14">Acyl carrier protein</fullName>
    </recommendedName>
</protein>
<evidence type="ECO:0000256" key="6">
    <source>
        <dbReference type="ARBA" id="ARBA00022516"/>
    </source>
</evidence>
<dbReference type="FunFam" id="1.10.1200.10:FF:000003">
    <property type="entry name" value="Acyl carrier protein"/>
    <property type="match status" value="1"/>
</dbReference>
<evidence type="ECO:0000256" key="9">
    <source>
        <dbReference type="ARBA" id="ARBA00022946"/>
    </source>
</evidence>
<dbReference type="PROSITE" id="PS00012">
    <property type="entry name" value="PHOSPHOPANTETHEINE"/>
    <property type="match status" value="1"/>
</dbReference>
<comment type="function">
    <text evidence="14">Carrier of the growing fatty acid chain in fatty acid biosynthesis.</text>
</comment>
<dbReference type="EMBL" id="KN840439">
    <property type="protein sequence ID" value="KIP12423.1"/>
    <property type="molecule type" value="Genomic_DNA"/>
</dbReference>
<dbReference type="HAMAP" id="MF_01217">
    <property type="entry name" value="Acyl_carrier"/>
    <property type="match status" value="1"/>
</dbReference>
<dbReference type="OrthoDB" id="448946at2759"/>
<dbReference type="GO" id="GO:0000036">
    <property type="term" value="F:acyl carrier activity"/>
    <property type="evidence" value="ECO:0007669"/>
    <property type="project" value="TreeGrafter"/>
</dbReference>
<comment type="similarity">
    <text evidence="3">Belongs to the acyl carrier protein (ACP) family.</text>
</comment>